<dbReference type="GO" id="GO:0006183">
    <property type="term" value="P:GTP biosynthetic process"/>
    <property type="evidence" value="ECO:0007669"/>
    <property type="project" value="TreeGrafter"/>
</dbReference>
<evidence type="ECO:0000256" key="1">
    <source>
        <dbReference type="ARBA" id="ARBA00001958"/>
    </source>
</evidence>
<feature type="binding site" description="in other chain" evidence="13 17">
    <location>
        <position position="302"/>
    </location>
    <ligand>
        <name>K(+)</name>
        <dbReference type="ChEBI" id="CHEBI:29103"/>
        <note>ligand shared between two tetrameric partners</note>
    </ligand>
</feature>
<comment type="caution">
    <text evidence="13">Lacks conserved residue(s) required for the propagation of feature annotation.</text>
</comment>
<feature type="binding site" evidence="16">
    <location>
        <begin position="245"/>
        <end position="247"/>
    </location>
    <ligand>
        <name>NAD(+)</name>
        <dbReference type="ChEBI" id="CHEBI:57540"/>
    </ligand>
</feature>
<dbReference type="PROSITE" id="PS51371">
    <property type="entry name" value="CBS"/>
    <property type="match status" value="2"/>
</dbReference>
<comment type="activity regulation">
    <text evidence="13">Mycophenolic acid (MPA) is a non-competitive inhibitor that prevents formation of the closed enzyme conformation by binding to the same site as the amobile flap. In contrast, mizoribine monophosphate (MZP) is a competitive inhibitor that induces the closed conformation. MPA is a potent inhibitor of mammalian IMPDHs but a poor inhibitor of the bacterial enzymes. MZP is a more potent inhibitor of bacterial IMPDH.</text>
</comment>
<comment type="caution">
    <text evidence="22">The sequence shown here is derived from an EMBL/GenBank/DDBJ whole genome shotgun (WGS) entry which is preliminary data.</text>
</comment>
<reference evidence="22 23" key="1">
    <citation type="submission" date="2018-08" db="EMBL/GenBank/DDBJ databases">
        <title>Pseudooceanicola sediminis CY03 in the family Rhodobacteracea.</title>
        <authorList>
            <person name="Zhang Y.-J."/>
        </authorList>
    </citation>
    <scope>NUCLEOTIDE SEQUENCE [LARGE SCALE GENOMIC DNA]</scope>
    <source>
        <strain evidence="22 23">CY03</strain>
    </source>
</reference>
<dbReference type="EMBL" id="QWJJ01000001">
    <property type="protein sequence ID" value="RII40706.1"/>
    <property type="molecule type" value="Genomic_DNA"/>
</dbReference>
<dbReference type="Pfam" id="PF00571">
    <property type="entry name" value="CBS"/>
    <property type="match status" value="2"/>
</dbReference>
<feature type="binding site" evidence="13 15">
    <location>
        <position position="300"/>
    </location>
    <ligand>
        <name>IMP</name>
        <dbReference type="ChEBI" id="CHEBI:58053"/>
    </ligand>
</feature>
<evidence type="ECO:0000256" key="2">
    <source>
        <dbReference type="ARBA" id="ARBA00005502"/>
    </source>
</evidence>
<feature type="binding site" evidence="13">
    <location>
        <position position="464"/>
    </location>
    <ligand>
        <name>K(+)</name>
        <dbReference type="ChEBI" id="CHEBI:29103"/>
        <note>ligand shared between two tetrameric partners</note>
    </ligand>
</feature>
<evidence type="ECO:0000256" key="18">
    <source>
        <dbReference type="PROSITE-ProRule" id="PRU00703"/>
    </source>
</evidence>
<comment type="catalytic activity">
    <reaction evidence="12 13 20">
        <text>IMP + NAD(+) + H2O = XMP + NADH + H(+)</text>
        <dbReference type="Rhea" id="RHEA:11708"/>
        <dbReference type="ChEBI" id="CHEBI:15377"/>
        <dbReference type="ChEBI" id="CHEBI:15378"/>
        <dbReference type="ChEBI" id="CHEBI:57464"/>
        <dbReference type="ChEBI" id="CHEBI:57540"/>
        <dbReference type="ChEBI" id="CHEBI:57945"/>
        <dbReference type="ChEBI" id="CHEBI:58053"/>
        <dbReference type="EC" id="1.1.1.205"/>
    </reaction>
</comment>
<keyword evidence="4 13" id="KW-0479">Metal-binding</keyword>
<keyword evidence="5" id="KW-0677">Repeat</keyword>
<feature type="binding site" evidence="13 16">
    <location>
        <begin position="295"/>
        <end position="297"/>
    </location>
    <ligand>
        <name>NAD(+)</name>
        <dbReference type="ChEBI" id="CHEBI:57540"/>
    </ligand>
</feature>
<dbReference type="GO" id="GO:0000166">
    <property type="term" value="F:nucleotide binding"/>
    <property type="evidence" value="ECO:0007669"/>
    <property type="project" value="UniProtKB-UniRule"/>
</dbReference>
<organism evidence="22 23">
    <name type="scientific">Pseudooceanicola sediminis</name>
    <dbReference type="NCBI Taxonomy" id="2211117"/>
    <lineage>
        <taxon>Bacteria</taxon>
        <taxon>Pseudomonadati</taxon>
        <taxon>Pseudomonadota</taxon>
        <taxon>Alphaproteobacteria</taxon>
        <taxon>Rhodobacterales</taxon>
        <taxon>Paracoccaceae</taxon>
        <taxon>Pseudooceanicola</taxon>
    </lineage>
</organism>
<feature type="binding site" description="in other chain" evidence="13 17">
    <location>
        <position position="299"/>
    </location>
    <ligand>
        <name>K(+)</name>
        <dbReference type="ChEBI" id="CHEBI:29103"/>
        <note>ligand shared between two tetrameric partners</note>
    </ligand>
</feature>
<feature type="active site" description="Thioimidate intermediate" evidence="13 14">
    <location>
        <position position="302"/>
    </location>
</feature>
<dbReference type="NCBIfam" id="TIGR01302">
    <property type="entry name" value="IMP_dehydrog"/>
    <property type="match status" value="1"/>
</dbReference>
<dbReference type="FunFam" id="3.20.20.70:FF:000003">
    <property type="entry name" value="GMP reductase"/>
    <property type="match status" value="1"/>
</dbReference>
<dbReference type="GO" id="GO:0003938">
    <property type="term" value="F:IMP dehydrogenase activity"/>
    <property type="evidence" value="ECO:0007669"/>
    <property type="project" value="UniProtKB-UniRule"/>
</dbReference>
<dbReference type="GO" id="GO:0046872">
    <property type="term" value="F:metal ion binding"/>
    <property type="evidence" value="ECO:0007669"/>
    <property type="project" value="UniProtKB-UniRule"/>
</dbReference>
<dbReference type="GO" id="GO:0006177">
    <property type="term" value="P:GMP biosynthetic process"/>
    <property type="evidence" value="ECO:0007669"/>
    <property type="project" value="UniProtKB-UniRule"/>
</dbReference>
<comment type="function">
    <text evidence="13">Catalyzes the conversion of inosine 5'-phosphate (IMP) to xanthosine 5'-phosphate (XMP), the first committed and rate-limiting step in the de novo synthesis of guanine nucleotides, and therefore plays an important role in the regulation of cell growth.</text>
</comment>
<feature type="binding site" evidence="13">
    <location>
        <position position="466"/>
    </location>
    <ligand>
        <name>K(+)</name>
        <dbReference type="ChEBI" id="CHEBI:29103"/>
        <note>ligand shared between two tetrameric partners</note>
    </ligand>
</feature>
<dbReference type="AlphaFoldDB" id="A0A399JDK5"/>
<evidence type="ECO:0000256" key="10">
    <source>
        <dbReference type="ARBA" id="ARBA00023027"/>
    </source>
</evidence>
<evidence type="ECO:0000256" key="3">
    <source>
        <dbReference type="ARBA" id="ARBA00011881"/>
    </source>
</evidence>
<dbReference type="SUPFAM" id="SSF51412">
    <property type="entry name" value="Inosine monophosphate dehydrogenase (IMPDH)"/>
    <property type="match status" value="1"/>
</dbReference>
<keyword evidence="10 13" id="KW-0520">NAD</keyword>
<evidence type="ECO:0000256" key="20">
    <source>
        <dbReference type="RuleBase" id="RU003928"/>
    </source>
</evidence>
<evidence type="ECO:0000256" key="13">
    <source>
        <dbReference type="HAMAP-Rule" id="MF_01964"/>
    </source>
</evidence>
<accession>A0A399JDK5</accession>
<dbReference type="RefSeq" id="WP_119397228.1">
    <property type="nucleotide sequence ID" value="NZ_QWJJ01000001.1"/>
</dbReference>
<dbReference type="UniPathway" id="UPA00601">
    <property type="reaction ID" value="UER00295"/>
</dbReference>
<feature type="binding site" evidence="13 15">
    <location>
        <begin position="333"/>
        <end position="335"/>
    </location>
    <ligand>
        <name>IMP</name>
        <dbReference type="ChEBI" id="CHEBI:58053"/>
    </ligand>
</feature>
<comment type="similarity">
    <text evidence="2 13 19">Belongs to the IMPDH/GMPR family.</text>
</comment>
<dbReference type="SUPFAM" id="SSF54631">
    <property type="entry name" value="CBS-domain pair"/>
    <property type="match status" value="1"/>
</dbReference>
<dbReference type="OrthoDB" id="9805398at2"/>
<feature type="binding site" evidence="13 15">
    <location>
        <begin position="380"/>
        <end position="384"/>
    </location>
    <ligand>
        <name>IMP</name>
        <dbReference type="ChEBI" id="CHEBI:58053"/>
    </ligand>
</feature>
<dbReference type="EC" id="1.1.1.205" evidence="13 20"/>
<dbReference type="InterPro" id="IPR013785">
    <property type="entry name" value="Aldolase_TIM"/>
</dbReference>
<keyword evidence="6 13" id="KW-0332">GMP biosynthesis</keyword>
<evidence type="ECO:0000313" key="23">
    <source>
        <dbReference type="Proteomes" id="UP000265848"/>
    </source>
</evidence>
<evidence type="ECO:0000256" key="6">
    <source>
        <dbReference type="ARBA" id="ARBA00022749"/>
    </source>
</evidence>
<feature type="binding site" evidence="13">
    <location>
        <position position="465"/>
    </location>
    <ligand>
        <name>K(+)</name>
        <dbReference type="ChEBI" id="CHEBI:29103"/>
        <note>ligand shared between two tetrameric partners</note>
    </ligand>
</feature>
<feature type="domain" description="CBS" evidence="21">
    <location>
        <begin position="91"/>
        <end position="147"/>
    </location>
</feature>
<keyword evidence="8 13" id="KW-0630">Potassium</keyword>
<dbReference type="InterPro" id="IPR001093">
    <property type="entry name" value="IMP_DH_GMPRt"/>
</dbReference>
<feature type="binding site" evidence="13">
    <location>
        <position position="245"/>
    </location>
    <ligand>
        <name>NAD(+)</name>
        <dbReference type="ChEBI" id="CHEBI:57540"/>
    </ligand>
</feature>
<dbReference type="PANTHER" id="PTHR11911">
    <property type="entry name" value="INOSINE-5-MONOPHOSPHATE DEHYDROGENASE RELATED"/>
    <property type="match status" value="1"/>
</dbReference>
<proteinExistence type="inferred from homology"/>
<keyword evidence="23" id="KW-1185">Reference proteome</keyword>
<evidence type="ECO:0000256" key="5">
    <source>
        <dbReference type="ARBA" id="ARBA00022737"/>
    </source>
</evidence>
<dbReference type="CDD" id="cd04601">
    <property type="entry name" value="CBS_pair_IMPDH"/>
    <property type="match status" value="1"/>
</dbReference>
<evidence type="ECO:0000256" key="7">
    <source>
        <dbReference type="ARBA" id="ARBA00022755"/>
    </source>
</evidence>
<dbReference type="InterPro" id="IPR005990">
    <property type="entry name" value="IMP_DH"/>
</dbReference>
<evidence type="ECO:0000256" key="15">
    <source>
        <dbReference type="PIRSR" id="PIRSR000130-2"/>
    </source>
</evidence>
<dbReference type="InterPro" id="IPR015875">
    <property type="entry name" value="IMP_DH/GMP_Rdtase_CS"/>
</dbReference>
<keyword evidence="9 13" id="KW-0560">Oxidoreductase</keyword>
<evidence type="ECO:0000256" key="11">
    <source>
        <dbReference type="ARBA" id="ARBA00023122"/>
    </source>
</evidence>
<dbReference type="SMART" id="SM01240">
    <property type="entry name" value="IMPDH"/>
    <property type="match status" value="1"/>
</dbReference>
<evidence type="ECO:0000256" key="4">
    <source>
        <dbReference type="ARBA" id="ARBA00022723"/>
    </source>
</evidence>
<feature type="active site" description="Proton acceptor" evidence="13 14">
    <location>
        <position position="396"/>
    </location>
</feature>
<dbReference type="InterPro" id="IPR046342">
    <property type="entry name" value="CBS_dom_sf"/>
</dbReference>
<dbReference type="PIRSF" id="PIRSF000130">
    <property type="entry name" value="IMPDH"/>
    <property type="match status" value="1"/>
</dbReference>
<dbReference type="PROSITE" id="PS00487">
    <property type="entry name" value="IMP_DH_GMP_RED"/>
    <property type="match status" value="1"/>
</dbReference>
<name>A0A399JDK5_9RHOB</name>
<dbReference type="InterPro" id="IPR000644">
    <property type="entry name" value="CBS_dom"/>
</dbReference>
<comment type="subunit">
    <text evidence="3 13">Homotetramer.</text>
</comment>
<sequence>MEIREALTFDDVLLVPAASSVLPSTADTRTRVTKSISLNIPLLSSAMDTVTESRMAICLAQAGGMGVIHRNLSIDEQAAEVRRVKRFESGIVYNPITLRPDQTLADANALREQYKISGFPVVDEKGRVLGIVTNRDMRFAQDERTPVSAMMTGADLAILHEPADRDQAIGMMKERRIEKLLVTDATGKLTGLLTLKDTEQAVLNPTACKDDLGRLRVAAATTVGDAGFERSQALIDAGCDLIVIDTAHGHSEGVARAVERVKMISNSVQVVAGNVATASATRALIDAGADAIKVGIGPGSICTTRMVAGVGVPQLTAIMDCAGAAGDVPVIADGGIKFSGDFAKAIAAGASVAMVGSMIAGTDESPGEVILYQGRTYKSYRGMGSLGAMARGSADRYFQKDAASDKLVPEGIEGQVPYKGSAGAVLHQLVGGLRAAMGYTGCATVAEMNSNCNFVKITGAGLSESHVHDVQITRESPNYRIG</sequence>
<feature type="binding site" evidence="13 15">
    <location>
        <position position="410"/>
    </location>
    <ligand>
        <name>IMP</name>
        <dbReference type="ChEBI" id="CHEBI:58053"/>
    </ligand>
</feature>
<evidence type="ECO:0000256" key="16">
    <source>
        <dbReference type="PIRSR" id="PIRSR000130-3"/>
    </source>
</evidence>
<evidence type="ECO:0000256" key="9">
    <source>
        <dbReference type="ARBA" id="ARBA00023002"/>
    </source>
</evidence>
<evidence type="ECO:0000256" key="8">
    <source>
        <dbReference type="ARBA" id="ARBA00022958"/>
    </source>
</evidence>
<comment type="cofactor">
    <cofactor evidence="1 13">
        <name>K(+)</name>
        <dbReference type="ChEBI" id="CHEBI:29103"/>
    </cofactor>
</comment>
<keyword evidence="11 18" id="KW-0129">CBS domain</keyword>
<evidence type="ECO:0000256" key="19">
    <source>
        <dbReference type="RuleBase" id="RU003927"/>
    </source>
</evidence>
<dbReference type="SMART" id="SM00116">
    <property type="entry name" value="CBS"/>
    <property type="match status" value="2"/>
</dbReference>
<evidence type="ECO:0000256" key="12">
    <source>
        <dbReference type="ARBA" id="ARBA00048028"/>
    </source>
</evidence>
<feature type="binding site" description="in other chain" evidence="13 17">
    <location>
        <position position="297"/>
    </location>
    <ligand>
        <name>K(+)</name>
        <dbReference type="ChEBI" id="CHEBI:29103"/>
        <note>ligand shared between two tetrameric partners</note>
    </ligand>
</feature>
<dbReference type="PANTHER" id="PTHR11911:SF111">
    <property type="entry name" value="INOSINE-5'-MONOPHOSPHATE DEHYDROGENASE"/>
    <property type="match status" value="1"/>
</dbReference>
<dbReference type="Proteomes" id="UP000265848">
    <property type="component" value="Unassembled WGS sequence"/>
</dbReference>
<protein>
    <recommendedName>
        <fullName evidence="13 20">Inosine-5'-monophosphate dehydrogenase</fullName>
        <shortName evidence="13">IMP dehydrogenase</shortName>
        <shortName evidence="13">IMPD</shortName>
        <shortName evidence="13">IMPDH</shortName>
        <ecNumber evidence="13 20">1.1.1.205</ecNumber>
    </recommendedName>
</protein>
<feature type="domain" description="CBS" evidence="21">
    <location>
        <begin position="150"/>
        <end position="208"/>
    </location>
</feature>
<keyword evidence="7 13" id="KW-0658">Purine biosynthesis</keyword>
<feature type="binding site" evidence="13 15">
    <location>
        <begin position="356"/>
        <end position="357"/>
    </location>
    <ligand>
        <name>IMP</name>
        <dbReference type="ChEBI" id="CHEBI:58053"/>
    </ligand>
</feature>
<evidence type="ECO:0000259" key="21">
    <source>
        <dbReference type="PROSITE" id="PS51371"/>
    </source>
</evidence>
<evidence type="ECO:0000256" key="14">
    <source>
        <dbReference type="PIRSR" id="PIRSR000130-1"/>
    </source>
</evidence>
<dbReference type="Pfam" id="PF00478">
    <property type="entry name" value="IMPDH"/>
    <property type="match status" value="1"/>
</dbReference>
<dbReference type="Gene3D" id="3.20.20.70">
    <property type="entry name" value="Aldolase class I"/>
    <property type="match status" value="1"/>
</dbReference>
<comment type="pathway">
    <text evidence="13 20">Purine metabolism; XMP biosynthesis via de novo pathway; XMP from IMP: step 1/1.</text>
</comment>
<dbReference type="HAMAP" id="MF_01964">
    <property type="entry name" value="IMPDH"/>
    <property type="match status" value="1"/>
</dbReference>
<evidence type="ECO:0000313" key="22">
    <source>
        <dbReference type="EMBL" id="RII40706.1"/>
    </source>
</evidence>
<evidence type="ECO:0000256" key="17">
    <source>
        <dbReference type="PIRSR" id="PIRSR000130-4"/>
    </source>
</evidence>
<gene>
    <name evidence="13" type="primary">guaB</name>
    <name evidence="22" type="ORF">DL237_01455</name>
</gene>
<dbReference type="CDD" id="cd00381">
    <property type="entry name" value="IMPDH"/>
    <property type="match status" value="1"/>
</dbReference>